<dbReference type="InterPro" id="IPR041988">
    <property type="entry name" value="Ribosomal_uL24_KOW"/>
</dbReference>
<dbReference type="InterPro" id="IPR005824">
    <property type="entry name" value="KOW"/>
</dbReference>
<dbReference type="InterPro" id="IPR057264">
    <property type="entry name" value="Ribosomal_uL24_C"/>
</dbReference>
<feature type="domain" description="KOW" evidence="10">
    <location>
        <begin position="7"/>
        <end position="34"/>
    </location>
</feature>
<dbReference type="PROSITE" id="PS01108">
    <property type="entry name" value="RIBOSOMAL_L24"/>
    <property type="match status" value="1"/>
</dbReference>
<evidence type="ECO:0000256" key="5">
    <source>
        <dbReference type="ARBA" id="ARBA00023274"/>
    </source>
</evidence>
<proteinExistence type="inferred from homology"/>
<dbReference type="PANTHER" id="PTHR12903">
    <property type="entry name" value="MITOCHONDRIAL RIBOSOMAL PROTEIN L24"/>
    <property type="match status" value="1"/>
</dbReference>
<dbReference type="AlphaFoldDB" id="A0A450US92"/>
<accession>A0A450US92</accession>
<dbReference type="Pfam" id="PF17136">
    <property type="entry name" value="ribosomal_L24"/>
    <property type="match status" value="1"/>
</dbReference>
<reference evidence="11" key="1">
    <citation type="submission" date="2019-02" db="EMBL/GenBank/DDBJ databases">
        <authorList>
            <person name="Gruber-Vodicka R. H."/>
            <person name="Seah K. B. B."/>
        </authorList>
    </citation>
    <scope>NUCLEOTIDE SEQUENCE</scope>
    <source>
        <strain evidence="11">BECK_M7</strain>
    </source>
</reference>
<keyword evidence="2 8" id="KW-0699">rRNA-binding</keyword>
<dbReference type="Pfam" id="PF00467">
    <property type="entry name" value="KOW"/>
    <property type="match status" value="1"/>
</dbReference>
<dbReference type="GO" id="GO:0003735">
    <property type="term" value="F:structural constituent of ribosome"/>
    <property type="evidence" value="ECO:0007669"/>
    <property type="project" value="InterPro"/>
</dbReference>
<gene>
    <name evidence="8" type="primary">rplX</name>
    <name evidence="11" type="ORF">BECKLFY1418B_GA0070995_106910</name>
</gene>
<evidence type="ECO:0000256" key="2">
    <source>
        <dbReference type="ARBA" id="ARBA00022730"/>
    </source>
</evidence>
<dbReference type="CDD" id="cd06089">
    <property type="entry name" value="KOW_RPL26"/>
    <property type="match status" value="1"/>
</dbReference>
<dbReference type="EMBL" id="CAADFF010000069">
    <property type="protein sequence ID" value="VFJ95389.1"/>
    <property type="molecule type" value="Genomic_DNA"/>
</dbReference>
<dbReference type="GO" id="GO:1990904">
    <property type="term" value="C:ribonucleoprotein complex"/>
    <property type="evidence" value="ECO:0007669"/>
    <property type="project" value="UniProtKB-KW"/>
</dbReference>
<comment type="function">
    <text evidence="8">One of two assembly initiator proteins, it binds directly to the 5'-end of the 23S rRNA, where it nucleates assembly of the 50S subunit.</text>
</comment>
<comment type="similarity">
    <text evidence="1 8 9">Belongs to the universal ribosomal protein uL24 family.</text>
</comment>
<comment type="subunit">
    <text evidence="8">Part of the 50S ribosomal subunit.</text>
</comment>
<evidence type="ECO:0000256" key="6">
    <source>
        <dbReference type="ARBA" id="ARBA00035206"/>
    </source>
</evidence>
<name>A0A450US92_9GAMM</name>
<organism evidence="11">
    <name type="scientific">Candidatus Kentrum sp. LFY</name>
    <dbReference type="NCBI Taxonomy" id="2126342"/>
    <lineage>
        <taxon>Bacteria</taxon>
        <taxon>Pseudomonadati</taxon>
        <taxon>Pseudomonadota</taxon>
        <taxon>Gammaproteobacteria</taxon>
        <taxon>Candidatus Kentrum</taxon>
    </lineage>
</organism>
<evidence type="ECO:0000313" key="11">
    <source>
        <dbReference type="EMBL" id="VFJ95389.1"/>
    </source>
</evidence>
<keyword evidence="3 8" id="KW-0694">RNA-binding</keyword>
<dbReference type="InterPro" id="IPR003256">
    <property type="entry name" value="Ribosomal_uL24"/>
</dbReference>
<dbReference type="SMART" id="SM00739">
    <property type="entry name" value="KOW"/>
    <property type="match status" value="1"/>
</dbReference>
<sequence length="110" mass="12196">MVITMRKVHKGDEVIVITGKDRGKRGKVLRVSSDDFLLVEGINVVKKHMKPNPQKGTSGGIMSKEMPMRISNVALYDSATGRGGRVGFRFLDDGRKVRYFKSTSEVVDAL</sequence>
<evidence type="ECO:0000256" key="1">
    <source>
        <dbReference type="ARBA" id="ARBA00010618"/>
    </source>
</evidence>
<keyword evidence="5 8" id="KW-0687">Ribonucleoprotein</keyword>
<keyword evidence="4 8" id="KW-0689">Ribosomal protein</keyword>
<protein>
    <recommendedName>
        <fullName evidence="6 8">Large ribosomal subunit protein uL24</fullName>
    </recommendedName>
</protein>
<comment type="function">
    <text evidence="7 8">One of the proteins that surrounds the polypeptide exit tunnel on the outside of the subunit.</text>
</comment>
<dbReference type="GO" id="GO:0005840">
    <property type="term" value="C:ribosome"/>
    <property type="evidence" value="ECO:0007669"/>
    <property type="project" value="UniProtKB-KW"/>
</dbReference>
<evidence type="ECO:0000256" key="8">
    <source>
        <dbReference type="HAMAP-Rule" id="MF_01326"/>
    </source>
</evidence>
<evidence type="ECO:0000256" key="9">
    <source>
        <dbReference type="RuleBase" id="RU003477"/>
    </source>
</evidence>
<dbReference type="SUPFAM" id="SSF50104">
    <property type="entry name" value="Translation proteins SH3-like domain"/>
    <property type="match status" value="1"/>
</dbReference>
<dbReference type="NCBIfam" id="TIGR01079">
    <property type="entry name" value="rplX_bact"/>
    <property type="match status" value="1"/>
</dbReference>
<dbReference type="InterPro" id="IPR005825">
    <property type="entry name" value="Ribosomal_uL24_CS"/>
</dbReference>
<evidence type="ECO:0000256" key="3">
    <source>
        <dbReference type="ARBA" id="ARBA00022884"/>
    </source>
</evidence>
<dbReference type="InterPro" id="IPR014722">
    <property type="entry name" value="Rib_uL2_dom2"/>
</dbReference>
<evidence type="ECO:0000259" key="10">
    <source>
        <dbReference type="SMART" id="SM00739"/>
    </source>
</evidence>
<evidence type="ECO:0000256" key="4">
    <source>
        <dbReference type="ARBA" id="ARBA00022980"/>
    </source>
</evidence>
<dbReference type="InterPro" id="IPR008991">
    <property type="entry name" value="Translation_prot_SH3-like_sf"/>
</dbReference>
<dbReference type="FunFam" id="2.30.30.30:FF:000004">
    <property type="entry name" value="50S ribosomal protein L24"/>
    <property type="match status" value="1"/>
</dbReference>
<dbReference type="GO" id="GO:0006412">
    <property type="term" value="P:translation"/>
    <property type="evidence" value="ECO:0007669"/>
    <property type="project" value="UniProtKB-UniRule"/>
</dbReference>
<dbReference type="HAMAP" id="MF_01326_B">
    <property type="entry name" value="Ribosomal_uL24_B"/>
    <property type="match status" value="1"/>
</dbReference>
<dbReference type="Gene3D" id="2.30.30.30">
    <property type="match status" value="1"/>
</dbReference>
<dbReference type="GO" id="GO:0019843">
    <property type="term" value="F:rRNA binding"/>
    <property type="evidence" value="ECO:0007669"/>
    <property type="project" value="UniProtKB-UniRule"/>
</dbReference>
<evidence type="ECO:0000256" key="7">
    <source>
        <dbReference type="ARBA" id="ARBA00058688"/>
    </source>
</evidence>